<comment type="caution">
    <text evidence="1">The sequence shown here is derived from an EMBL/GenBank/DDBJ whole genome shotgun (WGS) entry which is preliminary data.</text>
</comment>
<protein>
    <submittedName>
        <fullName evidence="1">Uncharacterized protein</fullName>
    </submittedName>
</protein>
<accession>A0ACB9LF29</accession>
<gene>
    <name evidence="1" type="ORF">L6164_031308</name>
</gene>
<reference evidence="1 2" key="1">
    <citation type="journal article" date="2022" name="DNA Res.">
        <title>Chromosomal-level genome assembly of the orchid tree Bauhinia variegata (Leguminosae; Cercidoideae) supports the allotetraploid origin hypothesis of Bauhinia.</title>
        <authorList>
            <person name="Zhong Y."/>
            <person name="Chen Y."/>
            <person name="Zheng D."/>
            <person name="Pang J."/>
            <person name="Liu Y."/>
            <person name="Luo S."/>
            <person name="Meng S."/>
            <person name="Qian L."/>
            <person name="Wei D."/>
            <person name="Dai S."/>
            <person name="Zhou R."/>
        </authorList>
    </citation>
    <scope>NUCLEOTIDE SEQUENCE [LARGE SCALE GENOMIC DNA]</scope>
    <source>
        <strain evidence="1">BV-YZ2020</strain>
    </source>
</reference>
<sequence>MGRETHVHSHSQPQPKSLPIGGSLVSTVHFPRTHPSRSSSSSSVSYLLSVHLPKVSEDLISDLGAPPSQASWIHFFLGPIYLFVEC</sequence>
<evidence type="ECO:0000313" key="1">
    <source>
        <dbReference type="EMBL" id="KAI4308210.1"/>
    </source>
</evidence>
<keyword evidence="2" id="KW-1185">Reference proteome</keyword>
<proteinExistence type="predicted"/>
<dbReference type="EMBL" id="CM039437">
    <property type="protein sequence ID" value="KAI4308210.1"/>
    <property type="molecule type" value="Genomic_DNA"/>
</dbReference>
<evidence type="ECO:0000313" key="2">
    <source>
        <dbReference type="Proteomes" id="UP000828941"/>
    </source>
</evidence>
<name>A0ACB9LF29_BAUVA</name>
<organism evidence="1 2">
    <name type="scientific">Bauhinia variegata</name>
    <name type="common">Purple orchid tree</name>
    <name type="synonym">Phanera variegata</name>
    <dbReference type="NCBI Taxonomy" id="167791"/>
    <lineage>
        <taxon>Eukaryota</taxon>
        <taxon>Viridiplantae</taxon>
        <taxon>Streptophyta</taxon>
        <taxon>Embryophyta</taxon>
        <taxon>Tracheophyta</taxon>
        <taxon>Spermatophyta</taxon>
        <taxon>Magnoliopsida</taxon>
        <taxon>eudicotyledons</taxon>
        <taxon>Gunneridae</taxon>
        <taxon>Pentapetalae</taxon>
        <taxon>rosids</taxon>
        <taxon>fabids</taxon>
        <taxon>Fabales</taxon>
        <taxon>Fabaceae</taxon>
        <taxon>Cercidoideae</taxon>
        <taxon>Cercideae</taxon>
        <taxon>Bauhiniinae</taxon>
        <taxon>Bauhinia</taxon>
    </lineage>
</organism>
<dbReference type="Proteomes" id="UP000828941">
    <property type="component" value="Chromosome 12"/>
</dbReference>